<organism evidence="2 3">
    <name type="scientific">Azotobacter chroococcum NCIMB 8003</name>
    <dbReference type="NCBI Taxonomy" id="1328314"/>
    <lineage>
        <taxon>Bacteria</taxon>
        <taxon>Pseudomonadati</taxon>
        <taxon>Pseudomonadota</taxon>
        <taxon>Gammaproteobacteria</taxon>
        <taxon>Pseudomonadales</taxon>
        <taxon>Pseudomonadaceae</taxon>
        <taxon>Azotobacter</taxon>
    </lineage>
</organism>
<feature type="domain" description="PIN" evidence="1">
    <location>
        <begin position="4"/>
        <end position="121"/>
    </location>
</feature>
<dbReference type="HOGENOM" id="CLU_129890_0_1_6"/>
<dbReference type="InterPro" id="IPR002716">
    <property type="entry name" value="PIN_dom"/>
</dbReference>
<protein>
    <submittedName>
        <fullName evidence="2">Pilus retraction motor protein PilT</fullName>
    </submittedName>
</protein>
<dbReference type="SUPFAM" id="SSF88723">
    <property type="entry name" value="PIN domain-like"/>
    <property type="match status" value="1"/>
</dbReference>
<reference evidence="2 3" key="1">
    <citation type="journal article" date="2015" name="PLoS ONE">
        <title>Azotobacter Genomes: The Genome of Azotobacter chroococcum NCIMB 8003 (ATCC 4412).</title>
        <authorList>
            <person name="Robson R.L."/>
            <person name="Jones R."/>
            <person name="Robson R.M."/>
            <person name="Schwartz A."/>
            <person name="Richardson T.H."/>
        </authorList>
    </citation>
    <scope>NUCLEOTIDE SEQUENCE [LARGE SCALE GENOMIC DNA]</scope>
    <source>
        <strain evidence="2 3">NCIMB 8003</strain>
    </source>
</reference>
<dbReference type="Proteomes" id="UP000068210">
    <property type="component" value="Chromosome"/>
</dbReference>
<name>A0A0C4WV21_9GAMM</name>
<keyword evidence="3" id="KW-1185">Reference proteome</keyword>
<dbReference type="Gene3D" id="3.40.50.1010">
    <property type="entry name" value="5'-nuclease"/>
    <property type="match status" value="1"/>
</dbReference>
<dbReference type="Pfam" id="PF01850">
    <property type="entry name" value="PIN"/>
    <property type="match status" value="1"/>
</dbReference>
<dbReference type="EMBL" id="CP010415">
    <property type="protein sequence ID" value="AJE22457.1"/>
    <property type="molecule type" value="Genomic_DNA"/>
</dbReference>
<dbReference type="InterPro" id="IPR052919">
    <property type="entry name" value="TA_system_RNase"/>
</dbReference>
<accession>A0A0C4WV21</accession>
<proteinExistence type="predicted"/>
<evidence type="ECO:0000259" key="1">
    <source>
        <dbReference type="Pfam" id="PF01850"/>
    </source>
</evidence>
<sequence length="128" mass="14153">MKLLLDTHLLLWAAGSPERLSATTRTLLEAPENELFFSAASLWEIAIKRGLGRNDFQVDARVLRRGLLDNGYNELPITSEHSVAIDTLPPIHKDPFDRILVAQAMVEGIILLTADALVARYPGPVRLA</sequence>
<dbReference type="KEGG" id="acx:Achr_30440"/>
<gene>
    <name evidence="2" type="primary">pilT</name>
    <name evidence="2" type="ORF">Achr_30440</name>
</gene>
<dbReference type="InterPro" id="IPR041705">
    <property type="entry name" value="PIN_Sll0205"/>
</dbReference>
<dbReference type="PANTHER" id="PTHR36173:SF2">
    <property type="entry name" value="RIBONUCLEASE VAPC16"/>
    <property type="match status" value="1"/>
</dbReference>
<evidence type="ECO:0000313" key="3">
    <source>
        <dbReference type="Proteomes" id="UP000068210"/>
    </source>
</evidence>
<dbReference type="PANTHER" id="PTHR36173">
    <property type="entry name" value="RIBONUCLEASE VAPC16-RELATED"/>
    <property type="match status" value="1"/>
</dbReference>
<evidence type="ECO:0000313" key="2">
    <source>
        <dbReference type="EMBL" id="AJE22457.1"/>
    </source>
</evidence>
<dbReference type="AlphaFoldDB" id="A0A0C4WV21"/>
<dbReference type="InterPro" id="IPR029060">
    <property type="entry name" value="PIN-like_dom_sf"/>
</dbReference>
<dbReference type="CDD" id="cd09872">
    <property type="entry name" value="PIN_Sll0205-like"/>
    <property type="match status" value="1"/>
</dbReference>
<dbReference type="STRING" id="1328314.Achr_30440"/>
<dbReference type="RefSeq" id="WP_039805678.1">
    <property type="nucleotide sequence ID" value="NZ_CP010415.1"/>
</dbReference>